<sequence length="232" mass="24178">MLRRLIVWPLVVAVAVIAALGLGAVPLPASYPGVGEGNGPKPHRIFVLSNGFHAGIALPAQAGGVGERAAGVMGELGLDPSNHPVDPAAVRHWLFGWGSVTAYTSLRQVRDLTAGIAARALAFDETVMHVQPLGPLDGDAEGLYAIDVSEAQLDALTAAIGRSFARTDPIPEITQGFGDRFFAGRGRFTPIATCNSWVGARLREAGIGVGAWTPVAQTLEFGLARVADAQAR</sequence>
<dbReference type="Pfam" id="PF09601">
    <property type="entry name" value="DUF2459"/>
    <property type="match status" value="1"/>
</dbReference>
<name>A0A4P6V389_9HYPH</name>
<dbReference type="EMBL" id="CP036532">
    <property type="protein sequence ID" value="QBK30930.1"/>
    <property type="molecule type" value="Genomic_DNA"/>
</dbReference>
<dbReference type="InterPro" id="IPR011727">
    <property type="entry name" value="CHP02117"/>
</dbReference>
<dbReference type="RefSeq" id="WP_131616611.1">
    <property type="nucleotide sequence ID" value="NZ_CP036532.1"/>
</dbReference>
<dbReference type="GeneID" id="90767666"/>
<accession>A0A4P6V389</accession>
<protein>
    <submittedName>
        <fullName evidence="1">DUF2459 domain-containing protein</fullName>
    </submittedName>
</protein>
<dbReference type="OrthoDB" id="211174at2"/>
<organism evidence="1 2">
    <name type="scientific">Roseitalea porphyridii</name>
    <dbReference type="NCBI Taxonomy" id="1852022"/>
    <lineage>
        <taxon>Bacteria</taxon>
        <taxon>Pseudomonadati</taxon>
        <taxon>Pseudomonadota</taxon>
        <taxon>Alphaproteobacteria</taxon>
        <taxon>Hyphomicrobiales</taxon>
        <taxon>Ahrensiaceae</taxon>
        <taxon>Roseitalea</taxon>
    </lineage>
</organism>
<dbReference type="AlphaFoldDB" id="A0A4P6V389"/>
<evidence type="ECO:0000313" key="1">
    <source>
        <dbReference type="EMBL" id="QBK30930.1"/>
    </source>
</evidence>
<dbReference type="KEGG" id="rpod:E0E05_10190"/>
<reference evidence="1 2" key="1">
    <citation type="journal article" date="2017" name="Int. J. Syst. Evol. Microbiol.">
        <title>Roseitalea porphyridii gen. nov., sp. nov., isolated from a red alga, and reclassification of Hoeflea suaedae Chung et al. 2013 as Pseudohoeflea suaedae gen. nov., comb. nov.</title>
        <authorList>
            <person name="Hyeon J.W."/>
            <person name="Jeong S.E."/>
            <person name="Baek K."/>
            <person name="Jeon C.O."/>
        </authorList>
    </citation>
    <scope>NUCLEOTIDE SEQUENCE [LARGE SCALE GENOMIC DNA]</scope>
    <source>
        <strain evidence="1 2">MA7-20</strain>
    </source>
</reference>
<evidence type="ECO:0000313" key="2">
    <source>
        <dbReference type="Proteomes" id="UP000293719"/>
    </source>
</evidence>
<keyword evidence="2" id="KW-1185">Reference proteome</keyword>
<dbReference type="Proteomes" id="UP000293719">
    <property type="component" value="Chromosome"/>
</dbReference>
<gene>
    <name evidence="1" type="ORF">E0E05_10190</name>
</gene>
<proteinExistence type="predicted"/>